<evidence type="ECO:0000313" key="2">
    <source>
        <dbReference type="EMBL" id="KAL2823862.1"/>
    </source>
</evidence>
<dbReference type="EMBL" id="JBFXLU010000603">
    <property type="protein sequence ID" value="KAL2823862.1"/>
    <property type="molecule type" value="Genomic_DNA"/>
</dbReference>
<evidence type="ECO:0000313" key="3">
    <source>
        <dbReference type="Proteomes" id="UP001610446"/>
    </source>
</evidence>
<feature type="compositionally biased region" description="Polar residues" evidence="1">
    <location>
        <begin position="24"/>
        <end position="33"/>
    </location>
</feature>
<feature type="compositionally biased region" description="Low complexity" evidence="1">
    <location>
        <begin position="34"/>
        <end position="43"/>
    </location>
</feature>
<comment type="caution">
    <text evidence="2">The sequence shown here is derived from an EMBL/GenBank/DDBJ whole genome shotgun (WGS) entry which is preliminary data.</text>
</comment>
<proteinExistence type="predicted"/>
<name>A0ABR4I885_9EURO</name>
<dbReference type="PANTHER" id="PTHR47657:SF3">
    <property type="entry name" value="ORSELLINIC ACID_F9775 BIOSYNTHESIS CLUSTER PROTEIN D-RELATED"/>
    <property type="match status" value="1"/>
</dbReference>
<reference evidence="2 3" key="1">
    <citation type="submission" date="2024-07" db="EMBL/GenBank/DDBJ databases">
        <title>Section-level genome sequencing and comparative genomics of Aspergillus sections Usti and Cavernicolus.</title>
        <authorList>
            <consortium name="Lawrence Berkeley National Laboratory"/>
            <person name="Nybo J.L."/>
            <person name="Vesth T.C."/>
            <person name="Theobald S."/>
            <person name="Frisvad J.C."/>
            <person name="Larsen T.O."/>
            <person name="Kjaerboelling I."/>
            <person name="Rothschild-Mancinelli K."/>
            <person name="Lyhne E.K."/>
            <person name="Kogle M.E."/>
            <person name="Barry K."/>
            <person name="Clum A."/>
            <person name="Na H."/>
            <person name="Ledsgaard L."/>
            <person name="Lin J."/>
            <person name="Lipzen A."/>
            <person name="Kuo A."/>
            <person name="Riley R."/>
            <person name="Mondo S."/>
            <person name="Labutti K."/>
            <person name="Haridas S."/>
            <person name="Pangalinan J."/>
            <person name="Salamov A.A."/>
            <person name="Simmons B.A."/>
            <person name="Magnuson J.K."/>
            <person name="Chen J."/>
            <person name="Drula E."/>
            <person name="Henrissat B."/>
            <person name="Wiebenga A."/>
            <person name="Lubbers R.J."/>
            <person name="Gomes A.C."/>
            <person name="Makela M.R."/>
            <person name="Stajich J."/>
            <person name="Grigoriev I.V."/>
            <person name="Mortensen U.H."/>
            <person name="De Vries R.P."/>
            <person name="Baker S.E."/>
            <person name="Andersen M.R."/>
        </authorList>
    </citation>
    <scope>NUCLEOTIDE SEQUENCE [LARGE SCALE GENOMIC DNA]</scope>
    <source>
        <strain evidence="2 3">CBS 123904</strain>
    </source>
</reference>
<keyword evidence="3" id="KW-1185">Reference proteome</keyword>
<dbReference type="Proteomes" id="UP001610446">
    <property type="component" value="Unassembled WGS sequence"/>
</dbReference>
<sequence>MLENQYRFISSSTVEFKPPKRQLGRQTQENDTLSPSSTASSAAPCTAVWEPPFLFSGPDMELFHHYMTCTSMTLADDEAGRKLMQSTLPQLGFRYNHVLRLLLAFAGYHVAHLRQRRRQDKQPEGEILSLSDTSDESVVTQADQNYTIALSQVRTDIPTLNETTCHAIYASAVFICFCSFAKGPQAGQYLGFSEDAGSAEWLTLLGGVRSIIQYSKDVLSVDLVSAEISNSSLDQYMGDPHADVEHPRAGWAGCLQQLRDLLIQEFSICHSSYAIYLTVLDGLASSFNKVYGTEHERLCRGDRWAQIFRWLYTLPGVFVSDLQEHRPPALLLFSPFVVLLKDLESYWFVHGWPEHILAGIYRMLSVRHRTFLTWQMEQVGWNP</sequence>
<feature type="region of interest" description="Disordered" evidence="1">
    <location>
        <begin position="19"/>
        <end position="43"/>
    </location>
</feature>
<evidence type="ECO:0008006" key="4">
    <source>
        <dbReference type="Google" id="ProtNLM"/>
    </source>
</evidence>
<accession>A0ABR4I885</accession>
<organism evidence="2 3">
    <name type="scientific">Aspergillus pseudoustus</name>
    <dbReference type="NCBI Taxonomy" id="1810923"/>
    <lineage>
        <taxon>Eukaryota</taxon>
        <taxon>Fungi</taxon>
        <taxon>Dikarya</taxon>
        <taxon>Ascomycota</taxon>
        <taxon>Pezizomycotina</taxon>
        <taxon>Eurotiomycetes</taxon>
        <taxon>Eurotiomycetidae</taxon>
        <taxon>Eurotiales</taxon>
        <taxon>Aspergillaceae</taxon>
        <taxon>Aspergillus</taxon>
        <taxon>Aspergillus subgen. Nidulantes</taxon>
    </lineage>
</organism>
<protein>
    <recommendedName>
        <fullName evidence="4">Fungal-specific transcription factor domain-containing protein</fullName>
    </recommendedName>
</protein>
<dbReference type="InterPro" id="IPR052400">
    <property type="entry name" value="Zn2-C6_fungal_TF"/>
</dbReference>
<evidence type="ECO:0000256" key="1">
    <source>
        <dbReference type="SAM" id="MobiDB-lite"/>
    </source>
</evidence>
<gene>
    <name evidence="2" type="ORF">BJY01DRAFT_230590</name>
</gene>
<dbReference type="PANTHER" id="PTHR47657">
    <property type="entry name" value="STEROL REGULATORY ELEMENT-BINDING PROTEIN ECM22"/>
    <property type="match status" value="1"/>
</dbReference>